<dbReference type="Gene3D" id="3.30.70.2970">
    <property type="entry name" value="Protein of unknown function (DUF541), domain 2"/>
    <property type="match status" value="1"/>
</dbReference>
<name>A0A417YV14_9BACI</name>
<protein>
    <submittedName>
        <fullName evidence="1">DUF541 domain-containing protein</fullName>
    </submittedName>
</protein>
<dbReference type="OrthoDB" id="9785192at2"/>
<keyword evidence="2" id="KW-1185">Reference proteome</keyword>
<dbReference type="GO" id="GO:0006974">
    <property type="term" value="P:DNA damage response"/>
    <property type="evidence" value="ECO:0007669"/>
    <property type="project" value="TreeGrafter"/>
</dbReference>
<comment type="caution">
    <text evidence="1">The sequence shown here is derived from an EMBL/GenBank/DDBJ whole genome shotgun (WGS) entry which is preliminary data.</text>
</comment>
<gene>
    <name evidence="1" type="ORF">D1B31_09205</name>
</gene>
<dbReference type="PANTHER" id="PTHR34387:SF1">
    <property type="entry name" value="PERIPLASMIC IMMUNOGENIC PROTEIN"/>
    <property type="match status" value="1"/>
</dbReference>
<dbReference type="PANTHER" id="PTHR34387">
    <property type="entry name" value="SLR1258 PROTEIN"/>
    <property type="match status" value="1"/>
</dbReference>
<evidence type="ECO:0000313" key="1">
    <source>
        <dbReference type="EMBL" id="RHW41109.1"/>
    </source>
</evidence>
<dbReference type="Pfam" id="PF04402">
    <property type="entry name" value="SIMPL"/>
    <property type="match status" value="1"/>
</dbReference>
<dbReference type="InterPro" id="IPR007497">
    <property type="entry name" value="SIMPL/DUF541"/>
</dbReference>
<dbReference type="Gene3D" id="3.30.110.170">
    <property type="entry name" value="Protein of unknown function (DUF541), domain 1"/>
    <property type="match status" value="1"/>
</dbReference>
<reference evidence="1 2" key="1">
    <citation type="journal article" date="2017" name="Int. J. Syst. Evol. Microbiol.">
        <title>Bacillus notoginsengisoli sp. nov., a novel bacterium isolated from the rhizosphere of Panax notoginseng.</title>
        <authorList>
            <person name="Zhang M.Y."/>
            <person name="Cheng J."/>
            <person name="Cai Y."/>
            <person name="Zhang T.Y."/>
            <person name="Wu Y.Y."/>
            <person name="Manikprabhu D."/>
            <person name="Li W.J."/>
            <person name="Zhang Y.X."/>
        </authorList>
    </citation>
    <scope>NUCLEOTIDE SEQUENCE [LARGE SCALE GENOMIC DNA]</scope>
    <source>
        <strain evidence="1 2">JCM 30743</strain>
    </source>
</reference>
<sequence>MAFGRDGTQEVNVISVKGEGTVAAKPDTATVIVGVTTEQKDLVSAQQQNARDAERLVQAMLGTGITPENIRTSDYRVESVYDFKEGAQLFRGYKVTHLFQTKITDLQKVGTKIDTAVQNGANFVSDIHFTSSNRDALYNQALTLAVKNAYQKASTISTAIGVKLNPVPLTIIEGPEQPQPFHEFHTPMVKGISTTPIQPGQLFIEATITAKYGVLKHGDGSSASLKRLD</sequence>
<dbReference type="RefSeq" id="WP_118920482.1">
    <property type="nucleotide sequence ID" value="NZ_QWEG01000005.1"/>
</dbReference>
<dbReference type="AlphaFoldDB" id="A0A417YV14"/>
<dbReference type="Proteomes" id="UP000284416">
    <property type="component" value="Unassembled WGS sequence"/>
</dbReference>
<accession>A0A417YV14</accession>
<evidence type="ECO:0000313" key="2">
    <source>
        <dbReference type="Proteomes" id="UP000284416"/>
    </source>
</evidence>
<organism evidence="1 2">
    <name type="scientific">Neobacillus notoginsengisoli</name>
    <dbReference type="NCBI Taxonomy" id="1578198"/>
    <lineage>
        <taxon>Bacteria</taxon>
        <taxon>Bacillati</taxon>
        <taxon>Bacillota</taxon>
        <taxon>Bacilli</taxon>
        <taxon>Bacillales</taxon>
        <taxon>Bacillaceae</taxon>
        <taxon>Neobacillus</taxon>
    </lineage>
</organism>
<proteinExistence type="predicted"/>
<dbReference type="EMBL" id="QWEG01000005">
    <property type="protein sequence ID" value="RHW41109.1"/>
    <property type="molecule type" value="Genomic_DNA"/>
</dbReference>
<dbReference type="InterPro" id="IPR052022">
    <property type="entry name" value="26kDa_periplasmic_antigen"/>
</dbReference>